<dbReference type="PANTHER" id="PTHR32071:SF57">
    <property type="entry name" value="C4-DICARBOXYLATE TRANSPORT TRANSCRIPTIONAL REGULATORY PROTEIN DCTD"/>
    <property type="match status" value="1"/>
</dbReference>
<dbReference type="GO" id="GO:0006355">
    <property type="term" value="P:regulation of DNA-templated transcription"/>
    <property type="evidence" value="ECO:0007669"/>
    <property type="project" value="InterPro"/>
</dbReference>
<reference evidence="5" key="1">
    <citation type="journal article" date="2020" name="mSystems">
        <title>Genome- and Community-Level Interaction Insights into Carbon Utilization and Element Cycling Functions of Hydrothermarchaeota in Hydrothermal Sediment.</title>
        <authorList>
            <person name="Zhou Z."/>
            <person name="Liu Y."/>
            <person name="Xu W."/>
            <person name="Pan J."/>
            <person name="Luo Z.H."/>
            <person name="Li M."/>
        </authorList>
    </citation>
    <scope>NUCLEOTIDE SEQUENCE [LARGE SCALE GENOMIC DNA]</scope>
    <source>
        <strain evidence="5">SpSt-594</strain>
        <strain evidence="4">SpSt-655</strain>
    </source>
</reference>
<dbReference type="AlphaFoldDB" id="A0A7C4W6S9"/>
<gene>
    <name evidence="5" type="ORF">ENT60_00305</name>
    <name evidence="4" type="ORF">ENU28_00355</name>
</gene>
<dbReference type="CDD" id="cd00009">
    <property type="entry name" value="AAA"/>
    <property type="match status" value="1"/>
</dbReference>
<dbReference type="Gene3D" id="3.40.50.300">
    <property type="entry name" value="P-loop containing nucleotide triphosphate hydrolases"/>
    <property type="match status" value="1"/>
</dbReference>
<accession>A0A7C4W6S9</accession>
<proteinExistence type="predicted"/>
<dbReference type="InterPro" id="IPR002197">
    <property type="entry name" value="HTH_Fis"/>
</dbReference>
<dbReference type="GO" id="GO:0005524">
    <property type="term" value="F:ATP binding"/>
    <property type="evidence" value="ECO:0007669"/>
    <property type="project" value="UniProtKB-KW"/>
</dbReference>
<keyword evidence="1" id="KW-0547">Nucleotide-binding</keyword>
<dbReference type="SUPFAM" id="SSF46689">
    <property type="entry name" value="Homeodomain-like"/>
    <property type="match status" value="1"/>
</dbReference>
<dbReference type="InterPro" id="IPR002078">
    <property type="entry name" value="Sigma_54_int"/>
</dbReference>
<protein>
    <submittedName>
        <fullName evidence="5">Sigma-54-dependent Fis family transcriptional regulator</fullName>
    </submittedName>
</protein>
<dbReference type="Pfam" id="PF00158">
    <property type="entry name" value="Sigma54_activat"/>
    <property type="match status" value="1"/>
</dbReference>
<dbReference type="EMBL" id="DTBX01000013">
    <property type="protein sequence ID" value="HGQ54897.1"/>
    <property type="molecule type" value="Genomic_DNA"/>
</dbReference>
<dbReference type="SMART" id="SM00382">
    <property type="entry name" value="AAA"/>
    <property type="match status" value="1"/>
</dbReference>
<dbReference type="PRINTS" id="PR01590">
    <property type="entry name" value="HTHFIS"/>
</dbReference>
<evidence type="ECO:0000259" key="3">
    <source>
        <dbReference type="PROSITE" id="PS50045"/>
    </source>
</evidence>
<dbReference type="InterPro" id="IPR003593">
    <property type="entry name" value="AAA+_ATPase"/>
</dbReference>
<evidence type="ECO:0000256" key="1">
    <source>
        <dbReference type="ARBA" id="ARBA00022741"/>
    </source>
</evidence>
<dbReference type="SUPFAM" id="SSF52540">
    <property type="entry name" value="P-loop containing nucleoside triphosphate hydrolases"/>
    <property type="match status" value="1"/>
</dbReference>
<dbReference type="EMBL" id="DSZH01000013">
    <property type="protein sequence ID" value="HGU46990.1"/>
    <property type="molecule type" value="Genomic_DNA"/>
</dbReference>
<dbReference type="PROSITE" id="PS50045">
    <property type="entry name" value="SIGMA54_INTERACT_4"/>
    <property type="match status" value="1"/>
</dbReference>
<dbReference type="GO" id="GO:0043565">
    <property type="term" value="F:sequence-specific DNA binding"/>
    <property type="evidence" value="ECO:0007669"/>
    <property type="project" value="InterPro"/>
</dbReference>
<evidence type="ECO:0000313" key="4">
    <source>
        <dbReference type="EMBL" id="HGQ54897.1"/>
    </source>
</evidence>
<dbReference type="Pfam" id="PF02954">
    <property type="entry name" value="HTH_8"/>
    <property type="match status" value="1"/>
</dbReference>
<evidence type="ECO:0000313" key="5">
    <source>
        <dbReference type="EMBL" id="HGU46990.1"/>
    </source>
</evidence>
<dbReference type="InterPro" id="IPR027417">
    <property type="entry name" value="P-loop_NTPase"/>
</dbReference>
<evidence type="ECO:0000256" key="2">
    <source>
        <dbReference type="ARBA" id="ARBA00022840"/>
    </source>
</evidence>
<comment type="caution">
    <text evidence="5">The sequence shown here is derived from an EMBL/GenBank/DDBJ whole genome shotgun (WGS) entry which is preliminary data.</text>
</comment>
<organism evidence="5">
    <name type="scientific">candidate division WOR-3 bacterium</name>
    <dbReference type="NCBI Taxonomy" id="2052148"/>
    <lineage>
        <taxon>Bacteria</taxon>
        <taxon>Bacteria division WOR-3</taxon>
    </lineage>
</organism>
<keyword evidence="2" id="KW-0067">ATP-binding</keyword>
<dbReference type="FunFam" id="3.40.50.300:FF:000006">
    <property type="entry name" value="DNA-binding transcriptional regulator NtrC"/>
    <property type="match status" value="1"/>
</dbReference>
<dbReference type="PANTHER" id="PTHR32071">
    <property type="entry name" value="TRANSCRIPTIONAL REGULATORY PROTEIN"/>
    <property type="match status" value="1"/>
</dbReference>
<dbReference type="InterPro" id="IPR009057">
    <property type="entry name" value="Homeodomain-like_sf"/>
</dbReference>
<sequence length="523" mass="60968">MRKPLILVVDDLEEAFFGLINFIKEKEEKIYQIFEFLYFQDYFQLKEWYLKNRGEFVSLIIQDVDYSHLKEKNRLLKKENCGFIHSEFFDEIALQGFLIYLKIREELDRIVPVLFVSLRVGLDYTKEFAQFLVYPGYGKCSFVPTEVTGKEYYPTIVKNIENMALLPVDKEKKETWKKYHKMVIGNSRSMAHLVKEIERIAISDATCVLLGSSGVGKELVANALHRLSYRYDPEVPHKRAPLTVNIHALDFNLIEDELFGHEKGAFTGAISMREGIFEAANNSTIFLDEIGELPNEIQIKLLRALEYKKIKRIGASYEIEVDVRIIAATNRTIEELRARLRPDFYSRLIQHCIFVPSLKERYQNENVEVIEKDVKELSEFFIDEMNQKENRNISISPIALKFLTKLVYEYVNNQNDIFESNIRTFRNIVERAYERAISDGVSQIDLGHIISTIGMMRFLQTKKEEGKEEVSLEKILGTLNLSEIEKRAIKEALRKSDGNISQAARLLGIHRDTLRRKIQEYSL</sequence>
<feature type="domain" description="Sigma-54 factor interaction" evidence="3">
    <location>
        <begin position="183"/>
        <end position="434"/>
    </location>
</feature>
<dbReference type="Gene3D" id="1.10.10.60">
    <property type="entry name" value="Homeodomain-like"/>
    <property type="match status" value="1"/>
</dbReference>
<name>A0A7C4W6S9_UNCW3</name>